<dbReference type="STRING" id="796925.A0A137PEQ9"/>
<dbReference type="EMBL" id="KQ964436">
    <property type="protein sequence ID" value="KXN73452.1"/>
    <property type="molecule type" value="Genomic_DNA"/>
</dbReference>
<dbReference type="AlphaFoldDB" id="A0A137PEQ9"/>
<dbReference type="PANTHER" id="PTHR11040:SF210">
    <property type="entry name" value="ZINC-REGULATED TRANSPORTER 3"/>
    <property type="match status" value="1"/>
</dbReference>
<keyword evidence="4 5" id="KW-0472">Membrane</keyword>
<evidence type="ECO:0000256" key="2">
    <source>
        <dbReference type="ARBA" id="ARBA00022692"/>
    </source>
</evidence>
<evidence type="ECO:0000313" key="6">
    <source>
        <dbReference type="EMBL" id="KXN73452.1"/>
    </source>
</evidence>
<dbReference type="Pfam" id="PF02535">
    <property type="entry name" value="Zip"/>
    <property type="match status" value="1"/>
</dbReference>
<dbReference type="OrthoDB" id="262547at2759"/>
<feature type="transmembrane region" description="Helical" evidence="5">
    <location>
        <begin position="250"/>
        <end position="274"/>
    </location>
</feature>
<evidence type="ECO:0000256" key="1">
    <source>
        <dbReference type="ARBA" id="ARBA00004141"/>
    </source>
</evidence>
<dbReference type="InterPro" id="IPR003689">
    <property type="entry name" value="ZIP"/>
</dbReference>
<feature type="transmembrane region" description="Helical" evidence="5">
    <location>
        <begin position="320"/>
        <end position="339"/>
    </location>
</feature>
<dbReference type="OMA" id="AIAISCH"/>
<gene>
    <name evidence="6" type="ORF">CONCODRAFT_83476</name>
</gene>
<keyword evidence="2 5" id="KW-0812">Transmembrane</keyword>
<keyword evidence="3 5" id="KW-1133">Transmembrane helix</keyword>
<feature type="transmembrane region" description="Helical" evidence="5">
    <location>
        <begin position="280"/>
        <end position="300"/>
    </location>
</feature>
<evidence type="ECO:0000256" key="5">
    <source>
        <dbReference type="SAM" id="Phobius"/>
    </source>
</evidence>
<dbReference type="GO" id="GO:0005385">
    <property type="term" value="F:zinc ion transmembrane transporter activity"/>
    <property type="evidence" value="ECO:0007669"/>
    <property type="project" value="TreeGrafter"/>
</dbReference>
<feature type="transmembrane region" description="Helical" evidence="5">
    <location>
        <begin position="87"/>
        <end position="106"/>
    </location>
</feature>
<evidence type="ECO:0000313" key="7">
    <source>
        <dbReference type="Proteomes" id="UP000070444"/>
    </source>
</evidence>
<evidence type="ECO:0000256" key="4">
    <source>
        <dbReference type="ARBA" id="ARBA00023136"/>
    </source>
</evidence>
<reference evidence="6 7" key="1">
    <citation type="journal article" date="2015" name="Genome Biol. Evol.">
        <title>Phylogenomic analyses indicate that early fungi evolved digesting cell walls of algal ancestors of land plants.</title>
        <authorList>
            <person name="Chang Y."/>
            <person name="Wang S."/>
            <person name="Sekimoto S."/>
            <person name="Aerts A.L."/>
            <person name="Choi C."/>
            <person name="Clum A."/>
            <person name="LaButti K.M."/>
            <person name="Lindquist E.A."/>
            <person name="Yee Ngan C."/>
            <person name="Ohm R.A."/>
            <person name="Salamov A.A."/>
            <person name="Grigoriev I.V."/>
            <person name="Spatafora J.W."/>
            <person name="Berbee M.L."/>
        </authorList>
    </citation>
    <scope>NUCLEOTIDE SEQUENCE [LARGE SCALE GENOMIC DNA]</scope>
    <source>
        <strain evidence="6 7">NRRL 28638</strain>
    </source>
</reference>
<proteinExistence type="predicted"/>
<dbReference type="GO" id="GO:0016020">
    <property type="term" value="C:membrane"/>
    <property type="evidence" value="ECO:0007669"/>
    <property type="project" value="UniProtKB-SubCell"/>
</dbReference>
<evidence type="ECO:0000256" key="3">
    <source>
        <dbReference type="ARBA" id="ARBA00022989"/>
    </source>
</evidence>
<feature type="transmembrane region" description="Helical" evidence="5">
    <location>
        <begin position="14"/>
        <end position="38"/>
    </location>
</feature>
<comment type="subcellular location">
    <subcellularLocation>
        <location evidence="1">Membrane</location>
        <topology evidence="1">Multi-pass membrane protein</topology>
    </subcellularLocation>
</comment>
<accession>A0A137PEQ9</accession>
<evidence type="ECO:0008006" key="8">
    <source>
        <dbReference type="Google" id="ProtNLM"/>
    </source>
</evidence>
<organism evidence="6 7">
    <name type="scientific">Conidiobolus coronatus (strain ATCC 28846 / CBS 209.66 / NRRL 28638)</name>
    <name type="common">Delacroixia coronata</name>
    <dbReference type="NCBI Taxonomy" id="796925"/>
    <lineage>
        <taxon>Eukaryota</taxon>
        <taxon>Fungi</taxon>
        <taxon>Fungi incertae sedis</taxon>
        <taxon>Zoopagomycota</taxon>
        <taxon>Entomophthoromycotina</taxon>
        <taxon>Entomophthoromycetes</taxon>
        <taxon>Entomophthorales</taxon>
        <taxon>Ancylistaceae</taxon>
        <taxon>Conidiobolus</taxon>
    </lineage>
</organism>
<feature type="transmembrane region" description="Helical" evidence="5">
    <location>
        <begin position="50"/>
        <end position="67"/>
    </location>
</feature>
<keyword evidence="7" id="KW-1185">Reference proteome</keyword>
<protein>
    <recommendedName>
        <fullName evidence="8">Zinc/iron permease</fullName>
    </recommendedName>
</protein>
<dbReference type="Proteomes" id="UP000070444">
    <property type="component" value="Unassembled WGS sequence"/>
</dbReference>
<sequence>MATNWENIKSNELLISWLLILGNSLASVLGASFVYLDLLFKNQKNSTDKWVKFGWPLSGGILFYSTQFSLLPHTYEHLQKVDTFKNYPLFFLLLFYVSGLLLTLFLSRFVTSVAPKAIHGCEHNHGESGRKRSEEFTIEDDELTLMENDILNEDNIELEDRNFTLSADNNHHHSNIIDEEMKNISWKVAIQTAIAISCHKLPEGLIMIMRNSAGGGFGLSIFIGLFIHNIPEGFTLAIPMLMMTGSRAKAFLFAAAIGGLCQPIGGFIGTLLMGTVDPSSFMLMNGVVLAMVSGMMLTVIIECGKSIYQSYRKKSQDFKYLALCFLVGFIVMLIIGTIVGHDDDD</sequence>
<name>A0A137PEQ9_CONC2</name>
<dbReference type="PANTHER" id="PTHR11040">
    <property type="entry name" value="ZINC/IRON TRANSPORTER"/>
    <property type="match status" value="1"/>
</dbReference>